<dbReference type="Gene3D" id="3.30.460.30">
    <property type="entry name" value="Glutamyl-tRNA reductase, N-terminal domain"/>
    <property type="match status" value="1"/>
</dbReference>
<keyword evidence="4 8" id="KW-0521">NADP</keyword>
<dbReference type="RefSeq" id="WP_184751526.1">
    <property type="nucleotide sequence ID" value="NZ_BAAAJR010000001.1"/>
</dbReference>
<dbReference type="PANTHER" id="PTHR43013:SF1">
    <property type="entry name" value="GLUTAMYL-TRNA REDUCTASE"/>
    <property type="match status" value="1"/>
</dbReference>
<feature type="binding site" evidence="8 11">
    <location>
        <begin position="190"/>
        <end position="195"/>
    </location>
    <ligand>
        <name>NADP(+)</name>
        <dbReference type="ChEBI" id="CHEBI:58349"/>
    </ligand>
</feature>
<evidence type="ECO:0000256" key="5">
    <source>
        <dbReference type="ARBA" id="ARBA00023002"/>
    </source>
</evidence>
<sequence length="413" mass="43466">MLFCLSASHSNTAFDVLDRLSRVADETADEQLADVDGVNGAIVLATCNRFEAYLDIEASPDAADAALESVLDVLPGLAEADLASLRATASTLSGDEVVRHLFSVSSGLESMVLGEDEITGQVQRALASARRKGTTTPSLERMFQRAAHTTREVRAQQDLAAAGRSLVRVALDMVESRLTAWATTPVLVVGTGRYAATTIAALNARGAEDITVFSATGRAAQFAARYGIRAAEDLRDAVSAAEVVITCTTSYTVTADHVPDDRARLVVDLGLPRNVDPSVGELPGLDLLDLELIGRHAALPELGGGDAHRVVGAHAARFTAERDAAPAIVAVREHIQAAVDAELAKLRPDDPAAEATAAALRHLAGVLSHTPSVRAREHAQADRLDEFEAALEMVFGVSVDTSARAARDDRATG</sequence>
<dbReference type="Proteomes" id="UP000537775">
    <property type="component" value="Unassembled WGS sequence"/>
</dbReference>
<dbReference type="InterPro" id="IPR015896">
    <property type="entry name" value="4pyrrol_synth_GluRdtase_dimer"/>
</dbReference>
<comment type="subunit">
    <text evidence="8">Homodimer.</text>
</comment>
<dbReference type="EMBL" id="JACHML010000001">
    <property type="protein sequence ID" value="MBB6392465.1"/>
    <property type="molecule type" value="Genomic_DNA"/>
</dbReference>
<name>A0A7X0FRN9_9MICO</name>
<dbReference type="Gene3D" id="3.40.50.720">
    <property type="entry name" value="NAD(P)-binding Rossmann-like Domain"/>
    <property type="match status" value="1"/>
</dbReference>
<evidence type="ECO:0000256" key="1">
    <source>
        <dbReference type="ARBA" id="ARBA00005059"/>
    </source>
</evidence>
<evidence type="ECO:0000256" key="11">
    <source>
        <dbReference type="PIRSR" id="PIRSR000445-3"/>
    </source>
</evidence>
<dbReference type="GO" id="GO:0019353">
    <property type="term" value="P:protoporphyrinogen IX biosynthetic process from glutamate"/>
    <property type="evidence" value="ECO:0007669"/>
    <property type="project" value="TreeGrafter"/>
</dbReference>
<dbReference type="NCBIfam" id="NF000750">
    <property type="entry name" value="PRK00045.3-4"/>
    <property type="match status" value="1"/>
</dbReference>
<dbReference type="SUPFAM" id="SSF69742">
    <property type="entry name" value="Glutamyl tRNA-reductase catalytic, N-terminal domain"/>
    <property type="match status" value="1"/>
</dbReference>
<dbReference type="PANTHER" id="PTHR43013">
    <property type="entry name" value="GLUTAMYL-TRNA REDUCTASE"/>
    <property type="match status" value="1"/>
</dbReference>
<evidence type="ECO:0000256" key="4">
    <source>
        <dbReference type="ARBA" id="ARBA00022857"/>
    </source>
</evidence>
<dbReference type="InterPro" id="IPR036291">
    <property type="entry name" value="NAD(P)-bd_dom_sf"/>
</dbReference>
<dbReference type="EC" id="1.2.1.70" evidence="3 8"/>
<evidence type="ECO:0000256" key="8">
    <source>
        <dbReference type="HAMAP-Rule" id="MF_00087"/>
    </source>
</evidence>
<keyword evidence="5 8" id="KW-0560">Oxidoreductase</keyword>
<comment type="function">
    <text evidence="8">Catalyzes the NADPH-dependent reduction of glutamyl-tRNA(Glu) to glutamate 1-semialdehyde (GSA).</text>
</comment>
<evidence type="ECO:0000256" key="12">
    <source>
        <dbReference type="PIRSR" id="PIRSR000445-4"/>
    </source>
</evidence>
<dbReference type="GO" id="GO:0050661">
    <property type="term" value="F:NADP binding"/>
    <property type="evidence" value="ECO:0007669"/>
    <property type="project" value="InterPro"/>
</dbReference>
<keyword evidence="17" id="KW-1185">Reference proteome</keyword>
<dbReference type="UniPathway" id="UPA00251">
    <property type="reaction ID" value="UER00316"/>
</dbReference>
<dbReference type="HAMAP" id="MF_00087">
    <property type="entry name" value="Glu_tRNA_reductase"/>
    <property type="match status" value="1"/>
</dbReference>
<evidence type="ECO:0000259" key="14">
    <source>
        <dbReference type="Pfam" id="PF01488"/>
    </source>
</evidence>
<dbReference type="AlphaFoldDB" id="A0A7X0FRN9"/>
<comment type="miscellaneous">
    <text evidence="8">During catalysis, the active site Cys acts as a nucleophile attacking the alpha-carbonyl group of tRNA-bound glutamate with the formation of a thioester intermediate between enzyme and glutamate, and the concomitant release of tRNA(Glu). The thioester intermediate is finally reduced by direct hydride transfer from NADPH, to form the product GSA.</text>
</comment>
<dbReference type="SUPFAM" id="SSF51735">
    <property type="entry name" value="NAD(P)-binding Rossmann-fold domains"/>
    <property type="match status" value="1"/>
</dbReference>
<dbReference type="Pfam" id="PF05201">
    <property type="entry name" value="GlutR_N"/>
    <property type="match status" value="1"/>
</dbReference>
<dbReference type="GO" id="GO:0008883">
    <property type="term" value="F:glutamyl-tRNA reductase activity"/>
    <property type="evidence" value="ECO:0007669"/>
    <property type="project" value="UniProtKB-UniRule"/>
</dbReference>
<comment type="domain">
    <text evidence="8">Possesses an unusual extended V-shaped dimeric structure with each monomer consisting of three distinct domains arranged along a curved 'spinal' alpha-helix. The N-terminal catalytic domain specifically recognizes the glutamate moiety of the substrate. The second domain is the NADPH-binding domain, and the third C-terminal domain is responsible for dimerization.</text>
</comment>
<keyword evidence="6 8" id="KW-0627">Porphyrin biosynthesis</keyword>
<comment type="caution">
    <text evidence="16">The sequence shown here is derived from an EMBL/GenBank/DDBJ whole genome shotgun (WGS) entry which is preliminary data.</text>
</comment>
<protein>
    <recommendedName>
        <fullName evidence="3 8">Glutamyl-tRNA reductase</fullName>
        <shortName evidence="8">GluTR</shortName>
        <ecNumber evidence="3 8">1.2.1.70</ecNumber>
    </recommendedName>
</protein>
<comment type="similarity">
    <text evidence="2 8">Belongs to the glutamyl-tRNA reductase family.</text>
</comment>
<dbReference type="PIRSF" id="PIRSF000445">
    <property type="entry name" value="4pyrrol_synth_GluRdtase"/>
    <property type="match status" value="1"/>
</dbReference>
<feature type="binding site" evidence="8 10">
    <location>
        <begin position="115"/>
        <end position="117"/>
    </location>
    <ligand>
        <name>substrate</name>
    </ligand>
</feature>
<comment type="catalytic activity">
    <reaction evidence="7 8">
        <text>(S)-4-amino-5-oxopentanoate + tRNA(Glu) + NADP(+) = L-glutamyl-tRNA(Glu) + NADPH + H(+)</text>
        <dbReference type="Rhea" id="RHEA:12344"/>
        <dbReference type="Rhea" id="RHEA-COMP:9663"/>
        <dbReference type="Rhea" id="RHEA-COMP:9680"/>
        <dbReference type="ChEBI" id="CHEBI:15378"/>
        <dbReference type="ChEBI" id="CHEBI:57501"/>
        <dbReference type="ChEBI" id="CHEBI:57783"/>
        <dbReference type="ChEBI" id="CHEBI:58349"/>
        <dbReference type="ChEBI" id="CHEBI:78442"/>
        <dbReference type="ChEBI" id="CHEBI:78520"/>
        <dbReference type="EC" id="1.2.1.70"/>
    </reaction>
</comment>
<feature type="domain" description="Tetrapyrrole biosynthesis glutamyl-tRNA reductase dimerisation" evidence="13">
    <location>
        <begin position="320"/>
        <end position="396"/>
    </location>
</feature>
<evidence type="ECO:0000256" key="10">
    <source>
        <dbReference type="PIRSR" id="PIRSR000445-2"/>
    </source>
</evidence>
<evidence type="ECO:0000256" key="9">
    <source>
        <dbReference type="PIRSR" id="PIRSR000445-1"/>
    </source>
</evidence>
<gene>
    <name evidence="8" type="primary">hemA</name>
    <name evidence="16" type="ORF">HD594_002778</name>
</gene>
<feature type="domain" description="Glutamyl-tRNA reductase N-terminal" evidence="15">
    <location>
        <begin position="6"/>
        <end position="156"/>
    </location>
</feature>
<dbReference type="InterPro" id="IPR000343">
    <property type="entry name" value="4pyrrol_synth_GluRdtase"/>
</dbReference>
<evidence type="ECO:0000259" key="13">
    <source>
        <dbReference type="Pfam" id="PF00745"/>
    </source>
</evidence>
<evidence type="ECO:0000256" key="7">
    <source>
        <dbReference type="ARBA" id="ARBA00047464"/>
    </source>
</evidence>
<dbReference type="InterPro" id="IPR036343">
    <property type="entry name" value="GluRdtase_N_sf"/>
</dbReference>
<dbReference type="Pfam" id="PF00745">
    <property type="entry name" value="GlutR_dimer"/>
    <property type="match status" value="1"/>
</dbReference>
<evidence type="ECO:0000256" key="2">
    <source>
        <dbReference type="ARBA" id="ARBA00005916"/>
    </source>
</evidence>
<feature type="domain" description="Quinate/shikimate 5-dehydrogenase/glutamyl-tRNA reductase" evidence="14">
    <location>
        <begin position="174"/>
        <end position="290"/>
    </location>
</feature>
<evidence type="ECO:0000313" key="17">
    <source>
        <dbReference type="Proteomes" id="UP000537775"/>
    </source>
</evidence>
<feature type="binding site" evidence="8 10">
    <location>
        <begin position="46"/>
        <end position="49"/>
    </location>
    <ligand>
        <name>substrate</name>
    </ligand>
</feature>
<feature type="binding site" evidence="8 10">
    <location>
        <position position="121"/>
    </location>
    <ligand>
        <name>substrate</name>
    </ligand>
</feature>
<dbReference type="Pfam" id="PF01488">
    <property type="entry name" value="Shikimate_DH"/>
    <property type="match status" value="1"/>
</dbReference>
<feature type="active site" description="Nucleophile" evidence="8 9">
    <location>
        <position position="47"/>
    </location>
</feature>
<reference evidence="16 17" key="1">
    <citation type="submission" date="2020-08" db="EMBL/GenBank/DDBJ databases">
        <title>Sequencing the genomes of 1000 actinobacteria strains.</title>
        <authorList>
            <person name="Klenk H.-P."/>
        </authorList>
    </citation>
    <scope>NUCLEOTIDE SEQUENCE [LARGE SCALE GENOMIC DNA]</scope>
    <source>
        <strain evidence="16 17">DSM 12511</strain>
    </source>
</reference>
<evidence type="ECO:0000259" key="15">
    <source>
        <dbReference type="Pfam" id="PF05201"/>
    </source>
</evidence>
<evidence type="ECO:0000256" key="3">
    <source>
        <dbReference type="ARBA" id="ARBA00012970"/>
    </source>
</evidence>
<accession>A0A7X0FRN9</accession>
<evidence type="ECO:0000256" key="6">
    <source>
        <dbReference type="ARBA" id="ARBA00023244"/>
    </source>
</evidence>
<dbReference type="InterPro" id="IPR015895">
    <property type="entry name" value="4pyrrol_synth_GluRdtase_N"/>
</dbReference>
<proteinExistence type="inferred from homology"/>
<comment type="pathway">
    <text evidence="1 8">Porphyrin-containing compound metabolism; protoporphyrin-IX biosynthesis; 5-aminolevulinate from L-glutamyl-tRNA(Glu): step 1/2.</text>
</comment>
<dbReference type="InterPro" id="IPR006151">
    <property type="entry name" value="Shikm_DH/Glu-tRNA_Rdtase"/>
</dbReference>
<feature type="site" description="Important for activity" evidence="8 12">
    <location>
        <position position="100"/>
    </location>
</feature>
<feature type="binding site" evidence="8 10">
    <location>
        <position position="110"/>
    </location>
    <ligand>
        <name>substrate</name>
    </ligand>
</feature>
<organism evidence="16 17">
    <name type="scientific">Microbacterium thalassium</name>
    <dbReference type="NCBI Taxonomy" id="362649"/>
    <lineage>
        <taxon>Bacteria</taxon>
        <taxon>Bacillati</taxon>
        <taxon>Actinomycetota</taxon>
        <taxon>Actinomycetes</taxon>
        <taxon>Micrococcales</taxon>
        <taxon>Microbacteriaceae</taxon>
        <taxon>Microbacterium</taxon>
    </lineage>
</organism>
<evidence type="ECO:0000313" key="16">
    <source>
        <dbReference type="EMBL" id="MBB6392465.1"/>
    </source>
</evidence>